<sequence length="332" mass="37743">MAKVPASLQYILNPCESLTKISFEDEQDVESLCGDDVFVDSNGDTISSNASAFTQVMLEEKKRVPETFEPINCDVCINQADNYFIDTGLESNMGVIIGDDIRAIDRKRKRGVILNNDTNPTQGLVKRRSKVRDEQIDAQEGESTREEYNDTPRYKSRIRLSLDQRRKIEDLARQGNTISDIVDLLVQHQHDGSWGRSVSRSTINRIYNEVRKDFSSESVGEEVDELDADVGNDETAESIPPLPAVNAEDDTNGFKDTENKPGLSTEHKGNLVTSFRLSKDERHKIEDMVREGKTVRDIVDLLREEYRKGTWTRRVSESTIFRIHRKVKSQGN</sequence>
<organism evidence="2 3">
    <name type="scientific">Rozella allomycis (strain CSF55)</name>
    <dbReference type="NCBI Taxonomy" id="988480"/>
    <lineage>
        <taxon>Eukaryota</taxon>
        <taxon>Fungi</taxon>
        <taxon>Fungi incertae sedis</taxon>
        <taxon>Cryptomycota</taxon>
        <taxon>Cryptomycota incertae sedis</taxon>
        <taxon>Rozella</taxon>
    </lineage>
</organism>
<dbReference type="AlphaFoldDB" id="A0A075B392"/>
<reference evidence="2 3" key="1">
    <citation type="journal article" date="2013" name="Curr. Biol.">
        <title>Shared signatures of parasitism and phylogenomics unite Cryptomycota and microsporidia.</title>
        <authorList>
            <person name="James T.Y."/>
            <person name="Pelin A."/>
            <person name="Bonen L."/>
            <person name="Ahrendt S."/>
            <person name="Sain D."/>
            <person name="Corradi N."/>
            <person name="Stajich J.E."/>
        </authorList>
    </citation>
    <scope>NUCLEOTIDE SEQUENCE [LARGE SCALE GENOMIC DNA]</scope>
    <source>
        <strain evidence="2 3">CSF55</strain>
    </source>
</reference>
<keyword evidence="3" id="KW-1185">Reference proteome</keyword>
<accession>A0A075B392</accession>
<dbReference type="HOGENOM" id="CLU_837162_0_0_1"/>
<feature type="compositionally biased region" description="Basic and acidic residues" evidence="1">
    <location>
        <begin position="142"/>
        <end position="151"/>
    </location>
</feature>
<evidence type="ECO:0000313" key="2">
    <source>
        <dbReference type="EMBL" id="EPZ35273.1"/>
    </source>
</evidence>
<name>A0A075B392_ROZAC</name>
<feature type="region of interest" description="Disordered" evidence="1">
    <location>
        <begin position="232"/>
        <end position="253"/>
    </location>
</feature>
<dbReference type="Proteomes" id="UP000030755">
    <property type="component" value="Unassembled WGS sequence"/>
</dbReference>
<proteinExistence type="predicted"/>
<evidence type="ECO:0000256" key="1">
    <source>
        <dbReference type="SAM" id="MobiDB-lite"/>
    </source>
</evidence>
<gene>
    <name evidence="2" type="ORF">O9G_000669</name>
</gene>
<protein>
    <submittedName>
        <fullName evidence="2">Uncharacterized protein</fullName>
    </submittedName>
</protein>
<feature type="region of interest" description="Disordered" evidence="1">
    <location>
        <begin position="115"/>
        <end position="151"/>
    </location>
</feature>
<dbReference type="EMBL" id="KE560848">
    <property type="protein sequence ID" value="EPZ35273.1"/>
    <property type="molecule type" value="Genomic_DNA"/>
</dbReference>
<evidence type="ECO:0000313" key="3">
    <source>
        <dbReference type="Proteomes" id="UP000030755"/>
    </source>
</evidence>